<dbReference type="AlphaFoldDB" id="M4VC95"/>
<name>M4VC95_9BACT</name>
<keyword evidence="5 9" id="KW-0812">Transmembrane</keyword>
<sequence>MLNLQKIKTTYVLLLGLFVYALVLILNDGLMALDEYWVGVIRYIPAQVSSVQGLIGIDDVKSPLQLLPMYWVAQLALAFGVVDPYWQYRAVISVLSVLNISLIFYAFLKFAKVARLERGQTNLLLLMFIFYFAAPFTLTRPMFESIAAPWLTLAAVWGYWYDREGKLSTLLWSVFFVSVCFVLRQQLGICALAFVVLPLLKKRWNHFLAAGFLGLFFFILAGIPDYFIRGSFHESLIKILTYNYEHGSEYGNQSVLFYPAVIFVILLIPFFIKKYSKEFLKNWTREYRIFLLVVGLFVFLHSLFPQKWERFLISIIPVLLILLYPFLEQILQKATQHKTRLVSLLSLNMLLFFVASFFPAQKNLIDMSRYLGQHPEIKQVHRLEGTPEWITEAFIQDKQFEFVESNPELLAQVDWSDCGQAIVIGHPYVERFQGLIQGLKLNGRFNVNVIEQLAFKMNPTRNLRRVELLLYSGCER</sequence>
<evidence type="ECO:0000256" key="6">
    <source>
        <dbReference type="ARBA" id="ARBA00022824"/>
    </source>
</evidence>
<dbReference type="KEGG" id="bex:A11Q_1440"/>
<feature type="transmembrane region" description="Helical" evidence="9">
    <location>
        <begin position="339"/>
        <end position="358"/>
    </location>
</feature>
<dbReference type="OrthoDB" id="1465857at2"/>
<feature type="transmembrane region" description="Helical" evidence="9">
    <location>
        <begin position="287"/>
        <end position="304"/>
    </location>
</feature>
<dbReference type="GO" id="GO:0000030">
    <property type="term" value="F:mannosyltransferase activity"/>
    <property type="evidence" value="ECO:0007669"/>
    <property type="project" value="TreeGrafter"/>
</dbReference>
<evidence type="ECO:0000256" key="2">
    <source>
        <dbReference type="ARBA" id="ARBA00004586"/>
    </source>
</evidence>
<gene>
    <name evidence="10" type="ORF">A11Q_1440</name>
</gene>
<dbReference type="HOGENOM" id="CLU_573262_0_0_7"/>
<feature type="transmembrane region" description="Helical" evidence="9">
    <location>
        <begin position="170"/>
        <end position="200"/>
    </location>
</feature>
<dbReference type="eggNOG" id="COG1807">
    <property type="taxonomic scope" value="Bacteria"/>
</dbReference>
<evidence type="ECO:0008006" key="12">
    <source>
        <dbReference type="Google" id="ProtNLM"/>
    </source>
</evidence>
<feature type="transmembrane region" description="Helical" evidence="9">
    <location>
        <begin position="12"/>
        <end position="30"/>
    </location>
</feature>
<dbReference type="EMBL" id="CP003537">
    <property type="protein sequence ID" value="AGH95656.1"/>
    <property type="molecule type" value="Genomic_DNA"/>
</dbReference>
<keyword evidence="6" id="KW-0256">Endoplasmic reticulum</keyword>
<feature type="transmembrane region" description="Helical" evidence="9">
    <location>
        <begin position="256"/>
        <end position="275"/>
    </location>
</feature>
<dbReference type="Proteomes" id="UP000012040">
    <property type="component" value="Chromosome"/>
</dbReference>
<keyword evidence="8 9" id="KW-0472">Membrane</keyword>
<accession>M4VC95</accession>
<feature type="transmembrane region" description="Helical" evidence="9">
    <location>
        <begin position="123"/>
        <end position="143"/>
    </location>
</feature>
<dbReference type="GO" id="GO:0012505">
    <property type="term" value="C:endomembrane system"/>
    <property type="evidence" value="ECO:0007669"/>
    <property type="project" value="UniProtKB-SubCell"/>
</dbReference>
<reference evidence="10 11" key="1">
    <citation type="journal article" date="2013" name="ISME J.">
        <title>By their genes ye shall know them: genomic signatures of predatory bacteria.</title>
        <authorList>
            <person name="Pasternak Z."/>
            <person name="Pietrokovski S."/>
            <person name="Rotem O."/>
            <person name="Gophna U."/>
            <person name="Lurie-Weinberger M.N."/>
            <person name="Jurkevitch E."/>
        </authorList>
    </citation>
    <scope>NUCLEOTIDE SEQUENCE [LARGE SCALE GENOMIC DNA]</scope>
    <source>
        <strain evidence="10 11">JSS</strain>
    </source>
</reference>
<dbReference type="PATRIC" id="fig|1184267.3.peg.1459"/>
<evidence type="ECO:0000313" key="10">
    <source>
        <dbReference type="EMBL" id="AGH95656.1"/>
    </source>
</evidence>
<proteinExistence type="predicted"/>
<evidence type="ECO:0000256" key="1">
    <source>
        <dbReference type="ARBA" id="ARBA00004127"/>
    </source>
</evidence>
<keyword evidence="11" id="KW-1185">Reference proteome</keyword>
<evidence type="ECO:0000256" key="3">
    <source>
        <dbReference type="ARBA" id="ARBA00022676"/>
    </source>
</evidence>
<feature type="transmembrane region" description="Helical" evidence="9">
    <location>
        <begin position="207"/>
        <end position="228"/>
    </location>
</feature>
<feature type="transmembrane region" description="Helical" evidence="9">
    <location>
        <begin position="310"/>
        <end position="327"/>
    </location>
</feature>
<evidence type="ECO:0000256" key="5">
    <source>
        <dbReference type="ARBA" id="ARBA00022692"/>
    </source>
</evidence>
<dbReference type="STRING" id="1184267.A11Q_1440"/>
<evidence type="ECO:0000256" key="7">
    <source>
        <dbReference type="ARBA" id="ARBA00022989"/>
    </source>
</evidence>
<dbReference type="RefSeq" id="WP_015470146.1">
    <property type="nucleotide sequence ID" value="NC_020813.1"/>
</dbReference>
<evidence type="ECO:0000256" key="4">
    <source>
        <dbReference type="ARBA" id="ARBA00022679"/>
    </source>
</evidence>
<keyword evidence="4" id="KW-0808">Transferase</keyword>
<dbReference type="PANTHER" id="PTHR22760">
    <property type="entry name" value="GLYCOSYLTRANSFERASE"/>
    <property type="match status" value="1"/>
</dbReference>
<dbReference type="InterPro" id="IPR005599">
    <property type="entry name" value="GPI_mannosylTrfase"/>
</dbReference>
<keyword evidence="3" id="KW-0328">Glycosyltransferase</keyword>
<feature type="transmembrane region" description="Helical" evidence="9">
    <location>
        <begin position="88"/>
        <end position="111"/>
    </location>
</feature>
<organism evidence="10 11">
    <name type="scientific">Pseudobdellovibrio exovorus JSS</name>
    <dbReference type="NCBI Taxonomy" id="1184267"/>
    <lineage>
        <taxon>Bacteria</taxon>
        <taxon>Pseudomonadati</taxon>
        <taxon>Bdellovibrionota</taxon>
        <taxon>Bdellovibrionia</taxon>
        <taxon>Bdellovibrionales</taxon>
        <taxon>Pseudobdellovibrionaceae</taxon>
        <taxon>Pseudobdellovibrio</taxon>
    </lineage>
</organism>
<keyword evidence="7 9" id="KW-1133">Transmembrane helix</keyword>
<protein>
    <recommendedName>
        <fullName evidence="12">Glycosyltransferase RgtA/B/C/D-like domain-containing protein</fullName>
    </recommendedName>
</protein>
<evidence type="ECO:0000256" key="9">
    <source>
        <dbReference type="SAM" id="Phobius"/>
    </source>
</evidence>
<evidence type="ECO:0000313" key="11">
    <source>
        <dbReference type="Proteomes" id="UP000012040"/>
    </source>
</evidence>
<comment type="subcellular location">
    <subcellularLocation>
        <location evidence="1">Endomembrane system</location>
        <topology evidence="1">Multi-pass membrane protein</topology>
    </subcellularLocation>
    <subcellularLocation>
        <location evidence="2">Endoplasmic reticulum membrane</location>
    </subcellularLocation>
</comment>
<dbReference type="Pfam" id="PF03901">
    <property type="entry name" value="Glyco_transf_22"/>
    <property type="match status" value="1"/>
</dbReference>
<evidence type="ECO:0000256" key="8">
    <source>
        <dbReference type="ARBA" id="ARBA00023136"/>
    </source>
</evidence>